<feature type="compositionally biased region" description="Gly residues" evidence="2">
    <location>
        <begin position="704"/>
        <end position="713"/>
    </location>
</feature>
<evidence type="ECO:0000313" key="5">
    <source>
        <dbReference type="Proteomes" id="UP000612055"/>
    </source>
</evidence>
<dbReference type="Gene3D" id="3.40.30.10">
    <property type="entry name" value="Glutaredoxin"/>
    <property type="match status" value="1"/>
</dbReference>
<accession>A0A835Y1U2</accession>
<dbReference type="SMART" id="SM00213">
    <property type="entry name" value="UBQ"/>
    <property type="match status" value="2"/>
</dbReference>
<proteinExistence type="predicted"/>
<feature type="region of interest" description="Disordered" evidence="2">
    <location>
        <begin position="331"/>
        <end position="365"/>
    </location>
</feature>
<feature type="region of interest" description="Disordered" evidence="2">
    <location>
        <begin position="697"/>
        <end position="719"/>
    </location>
</feature>
<comment type="caution">
    <text evidence="4">The sequence shown here is derived from an EMBL/GenBank/DDBJ whole genome shotgun (WGS) entry which is preliminary data.</text>
</comment>
<dbReference type="FunFam" id="3.10.20.90:FF:000222">
    <property type="entry name" value="Polyubiquitin 5"/>
    <property type="match status" value="1"/>
</dbReference>
<organism evidence="4 5">
    <name type="scientific">Edaphochlamys debaryana</name>
    <dbReference type="NCBI Taxonomy" id="47281"/>
    <lineage>
        <taxon>Eukaryota</taxon>
        <taxon>Viridiplantae</taxon>
        <taxon>Chlorophyta</taxon>
        <taxon>core chlorophytes</taxon>
        <taxon>Chlorophyceae</taxon>
        <taxon>CS clade</taxon>
        <taxon>Chlamydomonadales</taxon>
        <taxon>Chlamydomonadales incertae sedis</taxon>
        <taxon>Edaphochlamys</taxon>
    </lineage>
</organism>
<dbReference type="PANTHER" id="PTHR10666">
    <property type="entry name" value="UBIQUITIN"/>
    <property type="match status" value="1"/>
</dbReference>
<evidence type="ECO:0000256" key="1">
    <source>
        <dbReference type="ARBA" id="ARBA00022499"/>
    </source>
</evidence>
<evidence type="ECO:0000259" key="3">
    <source>
        <dbReference type="PROSITE" id="PS50053"/>
    </source>
</evidence>
<dbReference type="InterPro" id="IPR019956">
    <property type="entry name" value="Ubiquitin_dom"/>
</dbReference>
<dbReference type="CDD" id="cd17039">
    <property type="entry name" value="Ubl_ubiquitin_like"/>
    <property type="match status" value="1"/>
</dbReference>
<dbReference type="Pfam" id="PF00240">
    <property type="entry name" value="ubiquitin"/>
    <property type="match status" value="2"/>
</dbReference>
<feature type="domain" description="Ubiquitin-like" evidence="3">
    <location>
        <begin position="220"/>
        <end position="295"/>
    </location>
</feature>
<dbReference type="Proteomes" id="UP000612055">
    <property type="component" value="Unassembled WGS sequence"/>
</dbReference>
<feature type="region of interest" description="Disordered" evidence="2">
    <location>
        <begin position="591"/>
        <end position="618"/>
    </location>
</feature>
<name>A0A835Y1U2_9CHLO</name>
<keyword evidence="5" id="KW-1185">Reference proteome</keyword>
<feature type="compositionally biased region" description="Gly residues" evidence="2">
    <location>
        <begin position="339"/>
        <end position="365"/>
    </location>
</feature>
<dbReference type="EMBL" id="JAEHOE010000031">
    <property type="protein sequence ID" value="KAG2494373.1"/>
    <property type="molecule type" value="Genomic_DNA"/>
</dbReference>
<dbReference type="InterPro" id="IPR050158">
    <property type="entry name" value="Ubiquitin_ubiquitin-like"/>
</dbReference>
<sequence>MPATIQARVLDPYRDLSETVSYEIGPDTSPADLAKRIEADFGPDLAEAMPMVLVSGPQNFHGLRTARFADMPMALIMAAPKSCAYRPGVGVTIAIPERLSERMPAAAKAITPSLDCLAAAAGQQQDANLTLEYVFRYELRSITISRRGTDFTLSVTPKSLVGDVKEMVENVTGIRRAAQRLSHGDTALVDDSKTLEAYGLRDKARLLLLEGVANAPVASMQVFVRTMMGRTFTLQVMSTNTIKDVKDKIFEKERTPPAIQRLIFAGKQLDNGMSMADYNIQAEACLHLVQVLRGGMFHATSGRQDYEEAGPRGIKVLFPDGATALVCYEPGEEPEAGRSGSGGGGSGNGGSGGGDGGALGSDDVGGGGGALEPAAAAACPALTLEFWRRVLAAEDALRLSPETQALYAAAELSPDSDWMEVTEGLQRRVLTEAGVPEPKLEAALWAMRGAPYRWPELKPLCLYHRHQRSRPCPIPLGGLVPPLLLVDVEGNPTPLFDTEINPAPLIEPSPAAPLLRLHADLAEAGAGRVVWVYTAEAHAVDEWPISSGRCNGGRGPVALRQHRTTAERCAAARAFAAGFGLAGMSVLVDPMPEPETAERQPQLDTEEHEQAQRDEGRLGQAAEVGISGGACGGGRPGDGVFDAALAPWPVRFYVLDACSRRLLYASEPRQASFNPWELRAAAQTELGRRGVGLGSGAAEVHGGVPPGLEGGGTMRQCGA</sequence>
<keyword evidence="1" id="KW-1017">Isopeptide bond</keyword>
<evidence type="ECO:0000256" key="2">
    <source>
        <dbReference type="SAM" id="MobiDB-lite"/>
    </source>
</evidence>
<dbReference type="PROSITE" id="PS50053">
    <property type="entry name" value="UBIQUITIN_2"/>
    <property type="match status" value="2"/>
</dbReference>
<dbReference type="PRINTS" id="PR00348">
    <property type="entry name" value="UBIQUITIN"/>
</dbReference>
<feature type="domain" description="Ubiquitin-like" evidence="3">
    <location>
        <begin position="135"/>
        <end position="209"/>
    </location>
</feature>
<gene>
    <name evidence="4" type="ORF">HYH03_007430</name>
</gene>
<dbReference type="Gene3D" id="3.10.20.90">
    <property type="entry name" value="Phosphatidylinositol 3-kinase Catalytic Subunit, Chain A, domain 1"/>
    <property type="match status" value="2"/>
</dbReference>
<feature type="compositionally biased region" description="Basic and acidic residues" evidence="2">
    <location>
        <begin position="608"/>
        <end position="617"/>
    </location>
</feature>
<reference evidence="4" key="1">
    <citation type="journal article" date="2020" name="bioRxiv">
        <title>Comparative genomics of Chlamydomonas.</title>
        <authorList>
            <person name="Craig R.J."/>
            <person name="Hasan A.R."/>
            <person name="Ness R.W."/>
            <person name="Keightley P.D."/>
        </authorList>
    </citation>
    <scope>NUCLEOTIDE SEQUENCE</scope>
    <source>
        <strain evidence="4">CCAP 11/70</strain>
    </source>
</reference>
<dbReference type="SUPFAM" id="SSF54236">
    <property type="entry name" value="Ubiquitin-like"/>
    <property type="match status" value="2"/>
</dbReference>
<protein>
    <recommendedName>
        <fullName evidence="3">Ubiquitin-like domain-containing protein</fullName>
    </recommendedName>
</protein>
<dbReference type="OrthoDB" id="604226at2759"/>
<dbReference type="InterPro" id="IPR029071">
    <property type="entry name" value="Ubiquitin-like_domsf"/>
</dbReference>
<dbReference type="AlphaFoldDB" id="A0A835Y1U2"/>
<dbReference type="InterPro" id="IPR000626">
    <property type="entry name" value="Ubiquitin-like_dom"/>
</dbReference>
<evidence type="ECO:0000313" key="4">
    <source>
        <dbReference type="EMBL" id="KAG2494373.1"/>
    </source>
</evidence>
<dbReference type="GO" id="GO:0003729">
    <property type="term" value="F:mRNA binding"/>
    <property type="evidence" value="ECO:0007669"/>
    <property type="project" value="UniProtKB-ARBA"/>
</dbReference>